<sequence length="144" mass="16709">MKLFLDCEFNGFGGELISLALVDEHHQSFYEVLECPNPVDWVKDHVIPRLNQPPIQLKQFQSRLQIFLFQYEQIEIIADWPEDFALFMRTLVLSAGKCIRTPPLSMQLWMQDPIETHVPSQNPHNALADAEALKLSYFNALRLV</sequence>
<evidence type="ECO:0000313" key="1">
    <source>
        <dbReference type="EMBL" id="KAF1024484.1"/>
    </source>
</evidence>
<dbReference type="Gene3D" id="3.30.420.10">
    <property type="entry name" value="Ribonuclease H-like superfamily/Ribonuclease H"/>
    <property type="match status" value="1"/>
</dbReference>
<dbReference type="AlphaFoldDB" id="A0A833UU84"/>
<comment type="caution">
    <text evidence="1">The sequence shown here is derived from an EMBL/GenBank/DDBJ whole genome shotgun (WGS) entry which is preliminary data.</text>
</comment>
<dbReference type="Proteomes" id="UP000490535">
    <property type="component" value="Unassembled WGS sequence"/>
</dbReference>
<name>A0A833UU84_ACIBZ</name>
<reference evidence="2" key="1">
    <citation type="journal article" date="2020" name="MBio">
        <title>Horizontal gene transfer to a defensive symbiont with a reduced genome amongst a multipartite beetle microbiome.</title>
        <authorList>
            <person name="Waterworth S.C."/>
            <person name="Florez L.V."/>
            <person name="Rees E.R."/>
            <person name="Hertweck C."/>
            <person name="Kaltenpoth M."/>
            <person name="Kwan J.C."/>
        </authorList>
    </citation>
    <scope>NUCLEOTIDE SEQUENCE [LARGE SCALE GENOMIC DNA]</scope>
</reference>
<dbReference type="EMBL" id="WNDP01000060">
    <property type="protein sequence ID" value="KAF1024484.1"/>
    <property type="molecule type" value="Genomic_DNA"/>
</dbReference>
<proteinExistence type="predicted"/>
<dbReference type="InterPro" id="IPR036397">
    <property type="entry name" value="RNaseH_sf"/>
</dbReference>
<evidence type="ECO:0000313" key="2">
    <source>
        <dbReference type="Proteomes" id="UP000490535"/>
    </source>
</evidence>
<gene>
    <name evidence="1" type="ORF">GAK29_02523</name>
</gene>
<accession>A0A833UU84</accession>
<organism evidence="1 2">
    <name type="scientific">Acinetobacter bereziniae</name>
    <name type="common">Acinetobacter genomosp. 10</name>
    <dbReference type="NCBI Taxonomy" id="106648"/>
    <lineage>
        <taxon>Bacteria</taxon>
        <taxon>Pseudomonadati</taxon>
        <taxon>Pseudomonadota</taxon>
        <taxon>Gammaproteobacteria</taxon>
        <taxon>Moraxellales</taxon>
        <taxon>Moraxellaceae</taxon>
        <taxon>Acinetobacter</taxon>
    </lineage>
</organism>
<protein>
    <submittedName>
        <fullName evidence="1">3'-5' exoribonuclease</fullName>
    </submittedName>
</protein>
<dbReference type="GO" id="GO:0003676">
    <property type="term" value="F:nucleic acid binding"/>
    <property type="evidence" value="ECO:0007669"/>
    <property type="project" value="InterPro"/>
</dbReference>